<gene>
    <name evidence="1" type="ORF">EZV76_07035</name>
</gene>
<evidence type="ECO:0000313" key="2">
    <source>
        <dbReference type="Proteomes" id="UP000310406"/>
    </source>
</evidence>
<accession>A0A4S8RNW2</accession>
<comment type="caution">
    <text evidence="1">The sequence shown here is derived from an EMBL/GenBank/DDBJ whole genome shotgun (WGS) entry which is preliminary data.</text>
</comment>
<dbReference type="EMBL" id="SNTZ01000002">
    <property type="protein sequence ID" value="THV60307.1"/>
    <property type="molecule type" value="Genomic_DNA"/>
</dbReference>
<dbReference type="AlphaFoldDB" id="A0A4S8RNW2"/>
<dbReference type="RefSeq" id="WP_136565888.1">
    <property type="nucleotide sequence ID" value="NZ_SNTZ01000002.1"/>
</dbReference>
<keyword evidence="2" id="KW-1185">Reference proteome</keyword>
<dbReference type="Proteomes" id="UP000310406">
    <property type="component" value="Unassembled WGS sequence"/>
</dbReference>
<sequence length="173" mass="18789">MRKFFLMGLSVAMFVSCSDGDLQIETIDFDSVSVQFCTTPQTTAKNILFKINGTEALILELQSGVLNKGVSGETVTTESSVPSQSQITYRVFSDDVGKNYFCDDFPPVDPVVIDEIEAQDGAVFIETSANEDNTSFVHTISLSGISFVTKSGERITNLSINEFGEVSTTIPTN</sequence>
<proteinExistence type="predicted"/>
<evidence type="ECO:0000313" key="1">
    <source>
        <dbReference type="EMBL" id="THV60307.1"/>
    </source>
</evidence>
<dbReference type="OrthoDB" id="1417969at2"/>
<reference evidence="1 2" key="1">
    <citation type="submission" date="2019-03" db="EMBL/GenBank/DDBJ databases">
        <title>Muricauda SCR12 sp.nov, a marine bacterium isolated from Pacific Ocean:the Okinawa trough.</title>
        <authorList>
            <person name="Liu L."/>
        </authorList>
    </citation>
    <scope>NUCLEOTIDE SEQUENCE [LARGE SCALE GENOMIC DNA]</scope>
    <source>
        <strain evidence="1 2">SCR12</strain>
    </source>
</reference>
<organism evidence="1 2">
    <name type="scientific">Flagellimonas alvinocaridis</name>
    <dbReference type="NCBI Taxonomy" id="2530200"/>
    <lineage>
        <taxon>Bacteria</taxon>
        <taxon>Pseudomonadati</taxon>
        <taxon>Bacteroidota</taxon>
        <taxon>Flavobacteriia</taxon>
        <taxon>Flavobacteriales</taxon>
        <taxon>Flavobacteriaceae</taxon>
        <taxon>Flagellimonas</taxon>
    </lineage>
</organism>
<protein>
    <recommendedName>
        <fullName evidence="3">Lipoprotein</fullName>
    </recommendedName>
</protein>
<name>A0A4S8RNW2_9FLAO</name>
<evidence type="ECO:0008006" key="3">
    <source>
        <dbReference type="Google" id="ProtNLM"/>
    </source>
</evidence>
<dbReference type="PROSITE" id="PS51257">
    <property type="entry name" value="PROKAR_LIPOPROTEIN"/>
    <property type="match status" value="1"/>
</dbReference>